<dbReference type="Gene3D" id="3.40.50.2000">
    <property type="entry name" value="Glycogen Phosphorylase B"/>
    <property type="match status" value="2"/>
</dbReference>
<evidence type="ECO:0008006" key="3">
    <source>
        <dbReference type="Google" id="ProtNLM"/>
    </source>
</evidence>
<sequence>MRVVLAWELGGNWGHVRRLRALGEALTAQGHSVHYVLQELGALRPLPRGAVLWPAPVWSGLLRHAALRGLGEPRRFGDVLANLGLQGSAMVEGLLLGWESLLSAIRPDVVVGDFAPSLMLAARGRMPRVAVGTGFTVPPTHLPGFPPFPGAETEPLVAEDALLTLVNRALERVGRPLLDHLPQMVQAEAALPAVFAELDPAGALRQDRLLTPSIPAEVLTATRPETPGAAVFAYLPAADLGADHLALVEALARRVPVTAVMPGLDATRGERLARAGVRLMQQALTWDRIAKGHSLVLCAGGMGTVSSALALGLPLAVLPHGFEQKLTARALDRAGLGALPGVSAEGLAGLILDETARGAALARAAEAAQGFRARMTDPVAETVSAITALAV</sequence>
<dbReference type="AlphaFoldDB" id="A0AAE4Y8A4"/>
<gene>
    <name evidence="1" type="ORF">GV832_02730</name>
</gene>
<evidence type="ECO:0000313" key="2">
    <source>
        <dbReference type="Proteomes" id="UP001193501"/>
    </source>
</evidence>
<dbReference type="RefSeq" id="WP_168773291.1">
    <property type="nucleotide sequence ID" value="NZ_JAABNR010000002.1"/>
</dbReference>
<name>A0AAE4Y8A4_9RHOB</name>
<comment type="caution">
    <text evidence="1">The sequence shown here is derived from an EMBL/GenBank/DDBJ whole genome shotgun (WGS) entry which is preliminary data.</text>
</comment>
<dbReference type="SUPFAM" id="SSF53756">
    <property type="entry name" value="UDP-Glycosyltransferase/glycogen phosphorylase"/>
    <property type="match status" value="1"/>
</dbReference>
<keyword evidence="2" id="KW-1185">Reference proteome</keyword>
<proteinExistence type="predicted"/>
<accession>A0AAE4Y8A4</accession>
<organism evidence="1 2">
    <name type="scientific">Stagnihabitans tardus</name>
    <dbReference type="NCBI Taxonomy" id="2699202"/>
    <lineage>
        <taxon>Bacteria</taxon>
        <taxon>Pseudomonadati</taxon>
        <taxon>Pseudomonadota</taxon>
        <taxon>Alphaproteobacteria</taxon>
        <taxon>Rhodobacterales</taxon>
        <taxon>Paracoccaceae</taxon>
        <taxon>Stagnihabitans</taxon>
    </lineage>
</organism>
<evidence type="ECO:0000313" key="1">
    <source>
        <dbReference type="EMBL" id="NBZ86483.1"/>
    </source>
</evidence>
<dbReference type="EMBL" id="JAABNR010000002">
    <property type="protein sequence ID" value="NBZ86483.1"/>
    <property type="molecule type" value="Genomic_DNA"/>
</dbReference>
<reference evidence="1" key="1">
    <citation type="submission" date="2020-01" db="EMBL/GenBank/DDBJ databases">
        <authorList>
            <person name="Chen W.-M."/>
        </authorList>
    </citation>
    <scope>NUCLEOTIDE SEQUENCE</scope>
    <source>
        <strain evidence="1">CYK-10</strain>
    </source>
</reference>
<protein>
    <recommendedName>
        <fullName evidence="3">UDP:flavonoid glycosyltransferase YjiC, YdhE family</fullName>
    </recommendedName>
</protein>
<dbReference type="Proteomes" id="UP001193501">
    <property type="component" value="Unassembled WGS sequence"/>
</dbReference>